<reference evidence="1 2" key="1">
    <citation type="journal article" date="2018" name="Genome Announc.">
        <title>Draft Genome Sequence of Lactococcus sp. Strain NtB2 (JCM 32569), Isolated from the Gut of the Higher Termite Nasutitermes takasagoensis.</title>
        <authorList>
            <person name="Noda S."/>
            <person name="Aihara C."/>
            <person name="Yuki M."/>
            <person name="Ohkuma M."/>
        </authorList>
    </citation>
    <scope>NUCLEOTIDE SEQUENCE [LARGE SCALE GENOMIC DNA]</scope>
    <source>
        <strain evidence="1 2">NtB2</strain>
    </source>
</reference>
<dbReference type="InterPro" id="IPR029058">
    <property type="entry name" value="AB_hydrolase_fold"/>
</dbReference>
<dbReference type="EMBL" id="BFFO01000002">
    <property type="protein sequence ID" value="GBG96356.1"/>
    <property type="molecule type" value="Genomic_DNA"/>
</dbReference>
<dbReference type="Proteomes" id="UP000245021">
    <property type="component" value="Unassembled WGS sequence"/>
</dbReference>
<dbReference type="AlphaFoldDB" id="A0A2R5HET6"/>
<dbReference type="RefSeq" id="WP_109245338.1">
    <property type="nucleotide sequence ID" value="NZ_BFFO01000002.1"/>
</dbReference>
<dbReference type="GO" id="GO:0015031">
    <property type="term" value="P:protein transport"/>
    <property type="evidence" value="ECO:0007669"/>
    <property type="project" value="InterPro"/>
</dbReference>
<dbReference type="Pfam" id="PF16929">
    <property type="entry name" value="Asp2"/>
    <property type="match status" value="1"/>
</dbReference>
<sequence length="526" mass="60436">MAKNKIIQFGGLAVPLSDQILEKFDYVHVEGNYDLYSDEEKLKLFQDGVFNRRANRNLYIFGRDAVLLQNFPGLLEQFPPFQLFYDEGAEIDPSQKKILDIKKAEPFDPEAESQEALYAKINDLSIEQIGYNIEMDFIRVNPSFKGDVTRMGNVFMELDGDFGDDYKQLLSWKMHPYGIEAHGRVNFIPEWRIDSEGVEIEFRIFYIDFNTGQTTKIITGKPEDFASEDIILVNESDTGQHIATSLYAKGKGKFRVGNVHFRNAFSDKSALMKGGQRFQDKDRLNQEIFHLFNPGDMKPPLAVYFSGYRPAEGFEGRGMMNRMGCPYLLISDPRLEGGDFYMGSESLEKELVDVIQEHLDFLGFERRDLILSGISMGTFAALYYAADLQPSSVIVGKPLVNVGDIAMNERIDRPELWGTSLDMVMDHTGEATVAGAKRLNQRFWDKFDKGDFNRTTFAAAYMIHDDYDQKAFPMIEKSLAKNNPQSRVLQKGFIGRHNDNTPGVTEWFRKQYRNILWEEYGRRVRF</sequence>
<keyword evidence="2" id="KW-1185">Reference proteome</keyword>
<protein>
    <submittedName>
        <fullName evidence="1">Accessory Sec system protein Asp2</fullName>
    </submittedName>
</protein>
<accession>A0A2R5HET6</accession>
<evidence type="ECO:0000313" key="2">
    <source>
        <dbReference type="Proteomes" id="UP000245021"/>
    </source>
</evidence>
<organism evidence="1 2">
    <name type="scientific">Lactococcus termiticola</name>
    <dbReference type="NCBI Taxonomy" id="2169526"/>
    <lineage>
        <taxon>Bacteria</taxon>
        <taxon>Bacillati</taxon>
        <taxon>Bacillota</taxon>
        <taxon>Bacilli</taxon>
        <taxon>Lactobacillales</taxon>
        <taxon>Streptococcaceae</taxon>
        <taxon>Lactococcus</taxon>
    </lineage>
</organism>
<dbReference type="OrthoDB" id="9768578at2"/>
<gene>
    <name evidence="1" type="ORF">NtB2_00467</name>
</gene>
<proteinExistence type="predicted"/>
<dbReference type="InterPro" id="IPR022267">
    <property type="entry name" value="Asp2"/>
</dbReference>
<dbReference type="NCBIfam" id="TIGR03712">
    <property type="entry name" value="acc_sec_asp2"/>
    <property type="match status" value="1"/>
</dbReference>
<name>A0A2R5HET6_9LACT</name>
<evidence type="ECO:0000313" key="1">
    <source>
        <dbReference type="EMBL" id="GBG96356.1"/>
    </source>
</evidence>
<dbReference type="SUPFAM" id="SSF53474">
    <property type="entry name" value="alpha/beta-Hydrolases"/>
    <property type="match status" value="1"/>
</dbReference>
<comment type="caution">
    <text evidence="1">The sequence shown here is derived from an EMBL/GenBank/DDBJ whole genome shotgun (WGS) entry which is preliminary data.</text>
</comment>